<dbReference type="OrthoDB" id="4062651at2759"/>
<proteinExistence type="predicted"/>
<gene>
    <name evidence="2" type="ORF">HPP92_017908</name>
</gene>
<accession>A0A835ULY3</accession>
<name>A0A835ULY3_VANPL</name>
<dbReference type="AlphaFoldDB" id="A0A835ULY3"/>
<dbReference type="PANTHER" id="PTHR31016:SF12">
    <property type="entry name" value="OS05G0315200 PROTEIN"/>
    <property type="match status" value="1"/>
</dbReference>
<reference evidence="2 3" key="1">
    <citation type="journal article" date="2020" name="Nat. Food">
        <title>A phased Vanilla planifolia genome enables genetic improvement of flavour and production.</title>
        <authorList>
            <person name="Hasing T."/>
            <person name="Tang H."/>
            <person name="Brym M."/>
            <person name="Khazi F."/>
            <person name="Huang T."/>
            <person name="Chambers A.H."/>
        </authorList>
    </citation>
    <scope>NUCLEOTIDE SEQUENCE [LARGE SCALE GENOMIC DNA]</scope>
    <source>
        <tissue evidence="2">Leaf</tissue>
    </source>
</reference>
<organism evidence="2 3">
    <name type="scientific">Vanilla planifolia</name>
    <name type="common">Vanilla</name>
    <dbReference type="NCBI Taxonomy" id="51239"/>
    <lineage>
        <taxon>Eukaryota</taxon>
        <taxon>Viridiplantae</taxon>
        <taxon>Streptophyta</taxon>
        <taxon>Embryophyta</taxon>
        <taxon>Tracheophyta</taxon>
        <taxon>Spermatophyta</taxon>
        <taxon>Magnoliopsida</taxon>
        <taxon>Liliopsida</taxon>
        <taxon>Asparagales</taxon>
        <taxon>Orchidaceae</taxon>
        <taxon>Vanilloideae</taxon>
        <taxon>Vanilleae</taxon>
        <taxon>Vanilla</taxon>
    </lineage>
</organism>
<evidence type="ECO:0000256" key="1">
    <source>
        <dbReference type="SAM" id="MobiDB-lite"/>
    </source>
</evidence>
<evidence type="ECO:0000313" key="3">
    <source>
        <dbReference type="Proteomes" id="UP000636800"/>
    </source>
</evidence>
<dbReference type="PANTHER" id="PTHR31016">
    <property type="entry name" value="OS04G0228100 PROTEIN"/>
    <property type="match status" value="1"/>
</dbReference>
<dbReference type="EMBL" id="JADCNL010000009">
    <property type="protein sequence ID" value="KAG0466328.1"/>
    <property type="molecule type" value="Genomic_DNA"/>
</dbReference>
<dbReference type="Proteomes" id="UP000636800">
    <property type="component" value="Unassembled WGS sequence"/>
</dbReference>
<feature type="compositionally biased region" description="Low complexity" evidence="1">
    <location>
        <begin position="276"/>
        <end position="301"/>
    </location>
</feature>
<evidence type="ECO:0000313" key="2">
    <source>
        <dbReference type="EMBL" id="KAG0466328.1"/>
    </source>
</evidence>
<feature type="region of interest" description="Disordered" evidence="1">
    <location>
        <begin position="276"/>
        <end position="347"/>
    </location>
</feature>
<protein>
    <submittedName>
        <fullName evidence="2">Uncharacterized protein</fullName>
    </submittedName>
</protein>
<sequence>MRLLAQASRIAFFSVPLPPEDVQVMAYRRKRGTPQASTFEDFRSTFAVVVDDDDFASTPTSLAAQAIRASAAQRESTMSSTVRDPMRQRSVSFHQDSVRHEYMSMRNMHERSTNESRYGFWGVLARKARSILEEDNMSQQLNDNSRNEFQTVNSEAMGNGEGLTRVENRTAGIIQEKLQRKSVSFNPRSKMTDAAATKNISQHLSDQENQLKSSRDIRLQLETLLAEKGRLAQENFLYAQENRFLREIVEYHQLTMQDFVQLDDDDITELNKIGQMQMSSPHSSSQPASEVLSPVTSSTHTPPVPISPPSQNSNVEAESSSVAGPLSSILPASSKESPRWKRSPSTP</sequence>
<keyword evidence="3" id="KW-1185">Reference proteome</keyword>
<comment type="caution">
    <text evidence="2">The sequence shown here is derived from an EMBL/GenBank/DDBJ whole genome shotgun (WGS) entry which is preliminary data.</text>
</comment>